<dbReference type="InterPro" id="IPR002035">
    <property type="entry name" value="VWF_A"/>
</dbReference>
<evidence type="ECO:0000259" key="1">
    <source>
        <dbReference type="PROSITE" id="PS50234"/>
    </source>
</evidence>
<reference evidence="2" key="1">
    <citation type="journal article" date="2023" name="G3 (Bethesda)">
        <title>Whole genome assembly and annotation of the endangered Caribbean coral Acropora cervicornis.</title>
        <authorList>
            <person name="Selwyn J.D."/>
            <person name="Vollmer S.V."/>
        </authorList>
    </citation>
    <scope>NUCLEOTIDE SEQUENCE</scope>
    <source>
        <strain evidence="2">K2</strain>
    </source>
</reference>
<dbReference type="Pfam" id="PF00092">
    <property type="entry name" value="VWA"/>
    <property type="match status" value="1"/>
</dbReference>
<dbReference type="PANTHER" id="PTHR24020">
    <property type="entry name" value="COLLAGEN ALPHA"/>
    <property type="match status" value="1"/>
</dbReference>
<dbReference type="Proteomes" id="UP001249851">
    <property type="component" value="Unassembled WGS sequence"/>
</dbReference>
<dbReference type="Gene3D" id="3.40.50.410">
    <property type="entry name" value="von Willebrand factor, type A domain"/>
    <property type="match status" value="1"/>
</dbReference>
<dbReference type="EMBL" id="JARQWQ010000033">
    <property type="protein sequence ID" value="KAK2561232.1"/>
    <property type="molecule type" value="Genomic_DNA"/>
</dbReference>
<dbReference type="PRINTS" id="PR00453">
    <property type="entry name" value="VWFADOMAIN"/>
</dbReference>
<organism evidence="2 3">
    <name type="scientific">Acropora cervicornis</name>
    <name type="common">Staghorn coral</name>
    <dbReference type="NCBI Taxonomy" id="6130"/>
    <lineage>
        <taxon>Eukaryota</taxon>
        <taxon>Metazoa</taxon>
        <taxon>Cnidaria</taxon>
        <taxon>Anthozoa</taxon>
        <taxon>Hexacorallia</taxon>
        <taxon>Scleractinia</taxon>
        <taxon>Astrocoeniina</taxon>
        <taxon>Acroporidae</taxon>
        <taxon>Acropora</taxon>
    </lineage>
</organism>
<dbReference type="SUPFAM" id="SSF53300">
    <property type="entry name" value="vWA-like"/>
    <property type="match status" value="1"/>
</dbReference>
<dbReference type="PANTHER" id="PTHR24020:SF20">
    <property type="entry name" value="PH DOMAIN-CONTAINING PROTEIN"/>
    <property type="match status" value="1"/>
</dbReference>
<dbReference type="SMART" id="SM00327">
    <property type="entry name" value="VWA"/>
    <property type="match status" value="1"/>
</dbReference>
<keyword evidence="3" id="KW-1185">Reference proteome</keyword>
<feature type="domain" description="VWFA" evidence="1">
    <location>
        <begin position="33"/>
        <end position="213"/>
    </location>
</feature>
<name>A0AAD9QH79_ACRCE</name>
<dbReference type="PROSITE" id="PS50234">
    <property type="entry name" value="VWFA"/>
    <property type="match status" value="1"/>
</dbReference>
<evidence type="ECO:0000313" key="3">
    <source>
        <dbReference type="Proteomes" id="UP001249851"/>
    </source>
</evidence>
<dbReference type="AlphaFoldDB" id="A0AAD9QH79"/>
<proteinExistence type="predicted"/>
<reference evidence="2" key="2">
    <citation type="journal article" date="2023" name="Science">
        <title>Genomic signatures of disease resistance in endangered staghorn corals.</title>
        <authorList>
            <person name="Vollmer S.V."/>
            <person name="Selwyn J.D."/>
            <person name="Despard B.A."/>
            <person name="Roesel C.L."/>
        </authorList>
    </citation>
    <scope>NUCLEOTIDE SEQUENCE</scope>
    <source>
        <strain evidence="2">K2</strain>
    </source>
</reference>
<gene>
    <name evidence="2" type="ORF">P5673_015703</name>
</gene>
<accession>A0AAD9QH79</accession>
<sequence length="223" mass="23926">MAFFANCIFGQTYSHRFNRTKLNKPPICSEPLDVAFLVDSSGSVGAANFEKQKAFLKAAARTFDLESGVAQVGSVVYSDVAAVHQSFENCNGTNSVMQAIDNIPYYGRSTRIDRALSLANTAMFSNLGGCRPYAAKALVLVTDGTQTPAPDAISLERAVTPLKSKKVARLALGIGDKISAAELRMVVDEDDDVMTVDSYDDLPSSLHLLSKKICASAGVFRNC</sequence>
<dbReference type="InterPro" id="IPR036465">
    <property type="entry name" value="vWFA_dom_sf"/>
</dbReference>
<evidence type="ECO:0000313" key="2">
    <source>
        <dbReference type="EMBL" id="KAK2561232.1"/>
    </source>
</evidence>
<keyword evidence="2" id="KW-0176">Collagen</keyword>
<dbReference type="InterPro" id="IPR050525">
    <property type="entry name" value="ECM_Assembly_Org"/>
</dbReference>
<protein>
    <submittedName>
        <fullName evidence="2">Collagen alpha-1(XII) chain</fullName>
    </submittedName>
</protein>
<dbReference type="CDD" id="cd01450">
    <property type="entry name" value="vWFA_subfamily_ECM"/>
    <property type="match status" value="1"/>
</dbReference>
<dbReference type="GO" id="GO:0005581">
    <property type="term" value="C:collagen trimer"/>
    <property type="evidence" value="ECO:0007669"/>
    <property type="project" value="UniProtKB-KW"/>
</dbReference>
<comment type="caution">
    <text evidence="2">The sequence shown here is derived from an EMBL/GenBank/DDBJ whole genome shotgun (WGS) entry which is preliminary data.</text>
</comment>